<dbReference type="Gene3D" id="1.10.510.10">
    <property type="entry name" value="Transferase(Phosphotransferase) domain 1"/>
    <property type="match status" value="1"/>
</dbReference>
<proteinExistence type="predicted"/>
<dbReference type="Proteomes" id="UP000800038">
    <property type="component" value="Unassembled WGS sequence"/>
</dbReference>
<name>A0A6A5S794_9PLEO</name>
<evidence type="ECO:0000259" key="2">
    <source>
        <dbReference type="Pfam" id="PF17667"/>
    </source>
</evidence>
<dbReference type="SUPFAM" id="SSF56112">
    <property type="entry name" value="Protein kinase-like (PK-like)"/>
    <property type="match status" value="1"/>
</dbReference>
<evidence type="ECO:0000256" key="1">
    <source>
        <dbReference type="SAM" id="MobiDB-lite"/>
    </source>
</evidence>
<evidence type="ECO:0000313" key="3">
    <source>
        <dbReference type="EMBL" id="KAF1935374.1"/>
    </source>
</evidence>
<gene>
    <name evidence="3" type="ORF">EJ02DRAFT_507109</name>
</gene>
<dbReference type="PANTHER" id="PTHR38248">
    <property type="entry name" value="FUNK1 6"/>
    <property type="match status" value="1"/>
</dbReference>
<dbReference type="OrthoDB" id="5584477at2759"/>
<evidence type="ECO:0000313" key="4">
    <source>
        <dbReference type="Proteomes" id="UP000800038"/>
    </source>
</evidence>
<organism evidence="3 4">
    <name type="scientific">Clathrospora elynae</name>
    <dbReference type="NCBI Taxonomy" id="706981"/>
    <lineage>
        <taxon>Eukaryota</taxon>
        <taxon>Fungi</taxon>
        <taxon>Dikarya</taxon>
        <taxon>Ascomycota</taxon>
        <taxon>Pezizomycotina</taxon>
        <taxon>Dothideomycetes</taxon>
        <taxon>Pleosporomycetidae</taxon>
        <taxon>Pleosporales</taxon>
        <taxon>Diademaceae</taxon>
        <taxon>Clathrospora</taxon>
    </lineage>
</organism>
<dbReference type="InterPro" id="IPR011009">
    <property type="entry name" value="Kinase-like_dom_sf"/>
</dbReference>
<protein>
    <recommendedName>
        <fullName evidence="2">Fungal-type protein kinase domain-containing protein</fullName>
    </recommendedName>
</protein>
<dbReference type="Pfam" id="PF17667">
    <property type="entry name" value="Pkinase_fungal"/>
    <property type="match status" value="2"/>
</dbReference>
<accession>A0A6A5S794</accession>
<feature type="domain" description="Fungal-type protein kinase" evidence="2">
    <location>
        <begin position="345"/>
        <end position="654"/>
    </location>
</feature>
<dbReference type="PANTHER" id="PTHR38248:SF2">
    <property type="entry name" value="FUNK1 11"/>
    <property type="match status" value="1"/>
</dbReference>
<sequence>MSTQLRSQVIQSKPIGEGLDGFCNAFNSICDDIGVPNSSQALDQVGYKDTQYLLATLISALQFLPAAQLLHSQHESKSLFYNLSRLHAAVRSDDFDAKRVQPLLDAILKHQPDKFVWDAVWDAVYNAVYNAVTESTPPPRPTLSVQQTLLSINTGSFANSTEHRKYVDGVLKEQLGHLHVGIPGFFEAFFGDVPGLRPAAQAVFDKCKEGDSPLFWVESGWQGWPEGAKEKDVLSWFAPLTDRLLDLAKEHWPVSGNRRRPLAQPHRPLQGSTADCKLDIGFVDDPNAGVNSKCQWSQILIPGELKSNPSADKASKAWLDLGRYAREVLAAQDSRRFVLGFTLWFLWMNEEQLGFDPTITTVGNKRYIEIEWEKGKERLVIDKLIKRVPCVAGRATTCWKVYKEEDPDTLLVVKGSWQYPEREEEGKLLREATKKEVRNVARYFHHETVRVGDQDDDICANVRKGLDITKATNYKPEKQILPPSTTGRLTSRRDGSSSVPGRKRLSSCTGMPLRPSKRTCSSSPIKRAVANRVHCRVIVCNYRKPIYKASSQISLLAAFEQCIEGYESLHTRAGMLQRDISLNNLMVNEDDKNSWPAFLIDLDLAIKEQREQASGARGKTGTRAFMAIGLLYNDEPHSFMHNLKLFFWVLFWICIHYDGQQERVVPRFDKWNYLNTEELAVTKNGTVSNERDFLKTAQTKFTPYYQPLIPYVNRLRRKVFPNGERWRAPNVQLYHDMKQILQVAQNELKETNRYA</sequence>
<dbReference type="EMBL" id="ML976278">
    <property type="protein sequence ID" value="KAF1935374.1"/>
    <property type="molecule type" value="Genomic_DNA"/>
</dbReference>
<dbReference type="AlphaFoldDB" id="A0A6A5S794"/>
<keyword evidence="4" id="KW-1185">Reference proteome</keyword>
<feature type="domain" description="Fungal-type protein kinase" evidence="2">
    <location>
        <begin position="278"/>
        <end position="343"/>
    </location>
</feature>
<reference evidence="3" key="1">
    <citation type="journal article" date="2020" name="Stud. Mycol.">
        <title>101 Dothideomycetes genomes: a test case for predicting lifestyles and emergence of pathogens.</title>
        <authorList>
            <person name="Haridas S."/>
            <person name="Albert R."/>
            <person name="Binder M."/>
            <person name="Bloem J."/>
            <person name="Labutti K."/>
            <person name="Salamov A."/>
            <person name="Andreopoulos B."/>
            <person name="Baker S."/>
            <person name="Barry K."/>
            <person name="Bills G."/>
            <person name="Bluhm B."/>
            <person name="Cannon C."/>
            <person name="Castanera R."/>
            <person name="Culley D."/>
            <person name="Daum C."/>
            <person name="Ezra D."/>
            <person name="Gonzalez J."/>
            <person name="Henrissat B."/>
            <person name="Kuo A."/>
            <person name="Liang C."/>
            <person name="Lipzen A."/>
            <person name="Lutzoni F."/>
            <person name="Magnuson J."/>
            <person name="Mondo S."/>
            <person name="Nolan M."/>
            <person name="Ohm R."/>
            <person name="Pangilinan J."/>
            <person name="Park H.-J."/>
            <person name="Ramirez L."/>
            <person name="Alfaro M."/>
            <person name="Sun H."/>
            <person name="Tritt A."/>
            <person name="Yoshinaga Y."/>
            <person name="Zwiers L.-H."/>
            <person name="Turgeon B."/>
            <person name="Goodwin S."/>
            <person name="Spatafora J."/>
            <person name="Crous P."/>
            <person name="Grigoriev I."/>
        </authorList>
    </citation>
    <scope>NUCLEOTIDE SEQUENCE</scope>
    <source>
        <strain evidence="3">CBS 161.51</strain>
    </source>
</reference>
<dbReference type="InterPro" id="IPR040976">
    <property type="entry name" value="Pkinase_fungal"/>
</dbReference>
<feature type="region of interest" description="Disordered" evidence="1">
    <location>
        <begin position="476"/>
        <end position="521"/>
    </location>
</feature>